<accession>A0A6M0S175</accession>
<keyword evidence="2" id="KW-0489">Methyltransferase</keyword>
<dbReference type="GO" id="GO:0032259">
    <property type="term" value="P:methylation"/>
    <property type="evidence" value="ECO:0007669"/>
    <property type="project" value="UniProtKB-KW"/>
</dbReference>
<dbReference type="InterPro" id="IPR041698">
    <property type="entry name" value="Methyltransf_25"/>
</dbReference>
<dbReference type="EMBL" id="QZCE01000001">
    <property type="protein sequence ID" value="NEZ61692.1"/>
    <property type="molecule type" value="Genomic_DNA"/>
</dbReference>
<dbReference type="Pfam" id="PF13649">
    <property type="entry name" value="Methyltransf_25"/>
    <property type="match status" value="1"/>
</dbReference>
<organism evidence="2 3">
    <name type="scientific">Adonisia turfae CCMR0082</name>
    <dbReference type="NCBI Taxonomy" id="2304604"/>
    <lineage>
        <taxon>Bacteria</taxon>
        <taxon>Bacillati</taxon>
        <taxon>Cyanobacteriota</taxon>
        <taxon>Adonisia</taxon>
        <taxon>Adonisia turfae</taxon>
    </lineage>
</organism>
<comment type="caution">
    <text evidence="2">The sequence shown here is derived from an EMBL/GenBank/DDBJ whole genome shotgun (WGS) entry which is preliminary data.</text>
</comment>
<keyword evidence="2" id="KW-0808">Transferase</keyword>
<feature type="domain" description="Methyltransferase" evidence="1">
    <location>
        <begin position="49"/>
        <end position="147"/>
    </location>
</feature>
<dbReference type="SUPFAM" id="SSF53335">
    <property type="entry name" value="S-adenosyl-L-methionine-dependent methyltransferases"/>
    <property type="match status" value="1"/>
</dbReference>
<gene>
    <name evidence="2" type="ORF">D0962_02680</name>
</gene>
<evidence type="ECO:0000313" key="3">
    <source>
        <dbReference type="Proteomes" id="UP000473574"/>
    </source>
</evidence>
<evidence type="ECO:0000313" key="2">
    <source>
        <dbReference type="EMBL" id="NEZ61692.1"/>
    </source>
</evidence>
<dbReference type="GO" id="GO:0008168">
    <property type="term" value="F:methyltransferase activity"/>
    <property type="evidence" value="ECO:0007669"/>
    <property type="project" value="UniProtKB-KW"/>
</dbReference>
<sequence>MHNQESAIVFDEERASTYDKRAAKLAPLRDTLHLLTRLILSDLPTDAHILCVGVGTGLELIYLAQEFPQWQFTAVEPASAMLDICRQKAEEHGMASRCTWHEGYLDSLPASAPFDAATCLLVSHFFMQQQERRLFFSQIASRLRPQGYLVSADLASDMSTTAYQKLCEIWIRMLRYAEYPDEDIEKFLTAHGRDAAVLSPHEVASIIASSDFNPPVLFLQTLFIHAWYTQRTSSAGGKP</sequence>
<evidence type="ECO:0000259" key="1">
    <source>
        <dbReference type="Pfam" id="PF13649"/>
    </source>
</evidence>
<dbReference type="Proteomes" id="UP000473574">
    <property type="component" value="Unassembled WGS sequence"/>
</dbReference>
<dbReference type="Gene3D" id="3.40.50.150">
    <property type="entry name" value="Vaccinia Virus protein VP39"/>
    <property type="match status" value="1"/>
</dbReference>
<dbReference type="AlphaFoldDB" id="A0A6M0S175"/>
<dbReference type="RefSeq" id="WP_163659577.1">
    <property type="nucleotide sequence ID" value="NZ_QZCE01000001.1"/>
</dbReference>
<proteinExistence type="predicted"/>
<protein>
    <submittedName>
        <fullName evidence="2">Class I SAM-dependent methyltransferase</fullName>
    </submittedName>
</protein>
<reference evidence="2 3" key="1">
    <citation type="journal article" date="2020" name="Microb. Ecol.">
        <title>Ecogenomics of the Marine Benthic Filamentous Cyanobacterium Adonisia.</title>
        <authorList>
            <person name="Walter J.M."/>
            <person name="Coutinho F.H."/>
            <person name="Leomil L."/>
            <person name="Hargreaves P.I."/>
            <person name="Campeao M.E."/>
            <person name="Vieira V.V."/>
            <person name="Silva B.S."/>
            <person name="Fistarol G.O."/>
            <person name="Salomon P.S."/>
            <person name="Sawabe T."/>
            <person name="Mino S."/>
            <person name="Hosokawa M."/>
            <person name="Miyashita H."/>
            <person name="Maruyama F."/>
            <person name="van Verk M.C."/>
            <person name="Dutilh B.E."/>
            <person name="Thompson C.C."/>
            <person name="Thompson F.L."/>
        </authorList>
    </citation>
    <scope>NUCLEOTIDE SEQUENCE [LARGE SCALE GENOMIC DNA]</scope>
    <source>
        <strain evidence="2 3">CCMR0082</strain>
    </source>
</reference>
<dbReference type="InterPro" id="IPR029063">
    <property type="entry name" value="SAM-dependent_MTases_sf"/>
</dbReference>
<name>A0A6M0S175_9CYAN</name>
<dbReference type="CDD" id="cd02440">
    <property type="entry name" value="AdoMet_MTases"/>
    <property type="match status" value="1"/>
</dbReference>